<dbReference type="Pfam" id="PF00612">
    <property type="entry name" value="IQ"/>
    <property type="match status" value="1"/>
</dbReference>
<dbReference type="PROSITE" id="PS50096">
    <property type="entry name" value="IQ"/>
    <property type="match status" value="2"/>
</dbReference>
<evidence type="ECO:0000256" key="1">
    <source>
        <dbReference type="SAM" id="MobiDB-lite"/>
    </source>
</evidence>
<feature type="compositionally biased region" description="Basic and acidic residues" evidence="1">
    <location>
        <begin position="958"/>
        <end position="983"/>
    </location>
</feature>
<feature type="region of interest" description="Disordered" evidence="1">
    <location>
        <begin position="911"/>
        <end position="933"/>
    </location>
</feature>
<gene>
    <name evidence="2" type="ORF">SO694_00017323</name>
</gene>
<dbReference type="Gene3D" id="1.20.5.190">
    <property type="match status" value="1"/>
</dbReference>
<dbReference type="SMART" id="SM00015">
    <property type="entry name" value="IQ"/>
    <property type="match status" value="5"/>
</dbReference>
<name>A0ABR1G265_AURAN</name>
<evidence type="ECO:0000313" key="2">
    <source>
        <dbReference type="EMBL" id="KAK7242523.1"/>
    </source>
</evidence>
<feature type="compositionally biased region" description="Acidic residues" evidence="1">
    <location>
        <begin position="516"/>
        <end position="527"/>
    </location>
</feature>
<accession>A0ABR1G265</accession>
<keyword evidence="3" id="KW-1185">Reference proteome</keyword>
<dbReference type="InterPro" id="IPR000048">
    <property type="entry name" value="IQ_motif_EF-hand-BS"/>
</dbReference>
<comment type="caution">
    <text evidence="2">The sequence shown here is derived from an EMBL/GenBank/DDBJ whole genome shotgun (WGS) entry which is preliminary data.</text>
</comment>
<protein>
    <submittedName>
        <fullName evidence="2">Uncharacterized protein</fullName>
    </submittedName>
</protein>
<evidence type="ECO:0000313" key="3">
    <source>
        <dbReference type="Proteomes" id="UP001363151"/>
    </source>
</evidence>
<proteinExistence type="predicted"/>
<organism evidence="2 3">
    <name type="scientific">Aureococcus anophagefferens</name>
    <name type="common">Harmful bloom alga</name>
    <dbReference type="NCBI Taxonomy" id="44056"/>
    <lineage>
        <taxon>Eukaryota</taxon>
        <taxon>Sar</taxon>
        <taxon>Stramenopiles</taxon>
        <taxon>Ochrophyta</taxon>
        <taxon>Pelagophyceae</taxon>
        <taxon>Pelagomonadales</taxon>
        <taxon>Pelagomonadaceae</taxon>
        <taxon>Aureococcus</taxon>
    </lineage>
</organism>
<reference evidence="2 3" key="1">
    <citation type="submission" date="2024-03" db="EMBL/GenBank/DDBJ databases">
        <title>Aureococcus anophagefferens CCMP1851 and Kratosvirus quantuckense: Draft genome of a second virus-susceptible host strain in the model system.</title>
        <authorList>
            <person name="Chase E."/>
            <person name="Truchon A.R."/>
            <person name="Schepens W."/>
            <person name="Wilhelm S.W."/>
        </authorList>
    </citation>
    <scope>NUCLEOTIDE SEQUENCE [LARGE SCALE GENOMIC DNA]</scope>
    <source>
        <strain evidence="2 3">CCMP1851</strain>
    </source>
</reference>
<feature type="region of interest" description="Disordered" evidence="1">
    <location>
        <begin position="506"/>
        <end position="553"/>
    </location>
</feature>
<dbReference type="Proteomes" id="UP001363151">
    <property type="component" value="Unassembled WGS sequence"/>
</dbReference>
<dbReference type="EMBL" id="JBBJCI010000142">
    <property type="protein sequence ID" value="KAK7242523.1"/>
    <property type="molecule type" value="Genomic_DNA"/>
</dbReference>
<feature type="region of interest" description="Disordered" evidence="1">
    <location>
        <begin position="951"/>
        <end position="1009"/>
    </location>
</feature>
<sequence>MSQDRPPNFLWSVTNSLGSIGQRYRRKRKLDAPMPLPPMTLSPSWSLPVTAQGSTYDAARLLAASVAQNPPREFLAEKDMAITLVQKRIRRNQCLARLWDVEGGGLFVQWQCVKIQRRWRGTRGRAEGHVRFHRHVFLAAARINALYMGMRARRLARELRVAIAEQAALKLQTVYRGRLGAKFFMKWREMRRTESVKFLQRCYRGYRGRLAHWQRSLLMTHAVSRLAELTAKTREFKALRKRHRLDMPPEAHRYEADGATLRPWAAVATDVASAVVYEAERLVAATPPDVRYAEGVLLGVADDKDDAARSPLLHAAHALLVGAQEYDLAADVLAAARRRRPGCAATLYASAVAFQLGWSVTTKHKVAAPDRLDRALALLAAARRVDPDRRGYAYWEFAYLAGARRWSPRSAPVRCIVGVAISSVHGDLYLERHNGKYASTGPERLREAKVLKRSKFQYGLAVEYDPDEVYLEVKTCVSVNSALFMKRRKKFVSRVRPVPLDAPKEREFGSYVEAPPEVEERGDDGDDNSSLASPTSAPTPPPPPAGDGAAGDEGRPWVVNVYECVPKYVCWAEERTDDGTPGRRTRDYVLHESDLDFAVAKHFPRSEALSAKKNGQLADVIHGELVLAVDDDAAELDHDPARPPMRLVLPDVRDVRDSEAAKRVEHFSAQILQRGYKGFDSRSLFKRIFFQLKQRDIQSTRLAIRRAKAHLHRLHLHRAAAYLQSQTRGAQRRHLMEVQQRAVLHLQRRTRGMRARKKLEEEARRKLEGAHVEAVYSEGRTVSGTYLMLTVKRCGLNFKFVGQDMEQCLAYFGYVHAPAVLKLLDHWHAAHPKDPIRKWQHKRVLQLLLDNVALVSPITAPTAELANLDVRRALVVDPDRGAKIAGPGLQEKALDRLLKDTKKCLRDHRARVAADRKKQAARGLPPTEPSRQQREIAKGRFKARLGANPISAKVMAAKRKEERKAARAREEAKQAKEERERKAAAGPAAGGDDAAVTNYLDGEPEPDSD</sequence>